<dbReference type="AlphaFoldDB" id="A0A0E9PN13"/>
<dbReference type="EMBL" id="GBXM01102551">
    <property type="protein sequence ID" value="JAH06026.1"/>
    <property type="molecule type" value="Transcribed_RNA"/>
</dbReference>
<reference evidence="1" key="2">
    <citation type="journal article" date="2015" name="Fish Shellfish Immunol.">
        <title>Early steps in the European eel (Anguilla anguilla)-Vibrio vulnificus interaction in the gills: Role of the RtxA13 toxin.</title>
        <authorList>
            <person name="Callol A."/>
            <person name="Pajuelo D."/>
            <person name="Ebbesson L."/>
            <person name="Teles M."/>
            <person name="MacKenzie S."/>
            <person name="Amaro C."/>
        </authorList>
    </citation>
    <scope>NUCLEOTIDE SEQUENCE</scope>
</reference>
<reference evidence="1" key="1">
    <citation type="submission" date="2014-11" db="EMBL/GenBank/DDBJ databases">
        <authorList>
            <person name="Amaro Gonzalez C."/>
        </authorList>
    </citation>
    <scope>NUCLEOTIDE SEQUENCE</scope>
</reference>
<sequence>MQSSFRLRIYSTLKNCS</sequence>
<protein>
    <submittedName>
        <fullName evidence="1">Uncharacterized protein</fullName>
    </submittedName>
</protein>
<evidence type="ECO:0000313" key="1">
    <source>
        <dbReference type="EMBL" id="JAH06026.1"/>
    </source>
</evidence>
<name>A0A0E9PN13_ANGAN</name>
<organism evidence="1">
    <name type="scientific">Anguilla anguilla</name>
    <name type="common">European freshwater eel</name>
    <name type="synonym">Muraena anguilla</name>
    <dbReference type="NCBI Taxonomy" id="7936"/>
    <lineage>
        <taxon>Eukaryota</taxon>
        <taxon>Metazoa</taxon>
        <taxon>Chordata</taxon>
        <taxon>Craniata</taxon>
        <taxon>Vertebrata</taxon>
        <taxon>Euteleostomi</taxon>
        <taxon>Actinopterygii</taxon>
        <taxon>Neopterygii</taxon>
        <taxon>Teleostei</taxon>
        <taxon>Anguilliformes</taxon>
        <taxon>Anguillidae</taxon>
        <taxon>Anguilla</taxon>
    </lineage>
</organism>
<accession>A0A0E9PN13</accession>
<proteinExistence type="predicted"/>